<accession>A0A1S0THC8</accession>
<dbReference type="KEGG" id="loa:LOAG_14912"/>
<organism evidence="1">
    <name type="scientific">Loa loa</name>
    <name type="common">Eye worm</name>
    <name type="synonym">Filaria loa</name>
    <dbReference type="NCBI Taxonomy" id="7209"/>
    <lineage>
        <taxon>Eukaryota</taxon>
        <taxon>Metazoa</taxon>
        <taxon>Ecdysozoa</taxon>
        <taxon>Nematoda</taxon>
        <taxon>Chromadorea</taxon>
        <taxon>Rhabditida</taxon>
        <taxon>Spirurina</taxon>
        <taxon>Spiruromorpha</taxon>
        <taxon>Filarioidea</taxon>
        <taxon>Onchocercidae</taxon>
        <taxon>Loa</taxon>
    </lineage>
</organism>
<reference evidence="1" key="1">
    <citation type="submission" date="2012-04" db="EMBL/GenBank/DDBJ databases">
        <title>The Genome Sequence of Loa loa.</title>
        <authorList>
            <consortium name="The Broad Institute Genome Sequencing Platform"/>
            <consortium name="Broad Institute Genome Sequencing Center for Infectious Disease"/>
            <person name="Nutman T.B."/>
            <person name="Fink D.L."/>
            <person name="Russ C."/>
            <person name="Young S."/>
            <person name="Zeng Q."/>
            <person name="Gargeya S."/>
            <person name="Alvarado L."/>
            <person name="Berlin A."/>
            <person name="Chapman S.B."/>
            <person name="Chen Z."/>
            <person name="Freedman E."/>
            <person name="Gellesch M."/>
            <person name="Goldberg J."/>
            <person name="Griggs A."/>
            <person name="Gujja S."/>
            <person name="Heilman E.R."/>
            <person name="Heiman D."/>
            <person name="Howarth C."/>
            <person name="Mehta T."/>
            <person name="Neiman D."/>
            <person name="Pearson M."/>
            <person name="Roberts A."/>
            <person name="Saif S."/>
            <person name="Shea T."/>
            <person name="Shenoy N."/>
            <person name="Sisk P."/>
            <person name="Stolte C."/>
            <person name="Sykes S."/>
            <person name="White J."/>
            <person name="Yandava C."/>
            <person name="Haas B."/>
            <person name="Henn M.R."/>
            <person name="Nusbaum C."/>
            <person name="Birren B."/>
        </authorList>
    </citation>
    <scope>NUCLEOTIDE SEQUENCE [LARGE SCALE GENOMIC DNA]</scope>
</reference>
<evidence type="ECO:0000313" key="1">
    <source>
        <dbReference type="EMBL" id="EFO13616.1"/>
    </source>
</evidence>
<dbReference type="CTD" id="9952397"/>
<dbReference type="GeneID" id="9952397"/>
<name>A0A1S0THC8_LOALO</name>
<protein>
    <submittedName>
        <fullName evidence="1">Uncharacterized protein</fullName>
    </submittedName>
</protein>
<dbReference type="EMBL" id="JH712135">
    <property type="protein sequence ID" value="EFO13616.1"/>
    <property type="molecule type" value="Genomic_DNA"/>
</dbReference>
<gene>
    <name evidence="1" type="ORF">LOAG_14912</name>
</gene>
<sequence length="110" mass="13023">MKISSDKYLFYDQNSFGAASQEFHHDRNYQETVDDIFSNRALLSVCFSRCIFVFIDIKCSIENSSINYNLILWDYMFIKVITKETTKLILLYCFAFVRFDAASENDFRFA</sequence>
<dbReference type="AlphaFoldDB" id="A0A1S0THC8"/>
<dbReference type="InParanoid" id="A0A1S0THC8"/>
<proteinExistence type="predicted"/>
<dbReference type="RefSeq" id="XP_003150453.1">
    <property type="nucleotide sequence ID" value="XM_003150405.1"/>
</dbReference>